<dbReference type="HAMAP" id="MF_01690">
    <property type="entry name" value="DapE"/>
    <property type="match status" value="1"/>
</dbReference>
<dbReference type="InterPro" id="IPR011650">
    <property type="entry name" value="Peptidase_M20_dimer"/>
</dbReference>
<dbReference type="CDD" id="cd03891">
    <property type="entry name" value="M20_DapE_proteobac"/>
    <property type="match status" value="1"/>
</dbReference>
<evidence type="ECO:0000256" key="11">
    <source>
        <dbReference type="ARBA" id="ARBA00023154"/>
    </source>
</evidence>
<dbReference type="Gene3D" id="1.10.150.900">
    <property type="match status" value="1"/>
</dbReference>
<dbReference type="GO" id="GO:0006526">
    <property type="term" value="P:L-arginine biosynthetic process"/>
    <property type="evidence" value="ECO:0007669"/>
    <property type="project" value="TreeGrafter"/>
</dbReference>
<organism evidence="17 18">
    <name type="scientific">Permianibacter aggregans</name>
    <dbReference type="NCBI Taxonomy" id="1510150"/>
    <lineage>
        <taxon>Bacteria</taxon>
        <taxon>Pseudomonadati</taxon>
        <taxon>Pseudomonadota</taxon>
        <taxon>Gammaproteobacteria</taxon>
        <taxon>Pseudomonadales</taxon>
        <taxon>Pseudomonadaceae</taxon>
        <taxon>Permianibacter</taxon>
    </lineage>
</organism>
<feature type="active site" evidence="15">
    <location>
        <position position="71"/>
    </location>
</feature>
<dbReference type="GO" id="GO:0050897">
    <property type="term" value="F:cobalt ion binding"/>
    <property type="evidence" value="ECO:0007669"/>
    <property type="project" value="UniProtKB-UniRule"/>
</dbReference>
<proteinExistence type="inferred from homology"/>
<feature type="binding site" evidence="15">
    <location>
        <position position="102"/>
    </location>
    <ligand>
        <name>Zn(2+)</name>
        <dbReference type="ChEBI" id="CHEBI:29105"/>
        <label>2</label>
    </ligand>
</feature>
<dbReference type="Gene3D" id="3.40.630.10">
    <property type="entry name" value="Zn peptidases"/>
    <property type="match status" value="1"/>
</dbReference>
<comment type="pathway">
    <text evidence="1 15">Amino-acid biosynthesis; L-lysine biosynthesis via DAP pathway; LL-2,6-diaminopimelate from (S)-tetrahydrodipicolinate (succinylase route): step 3/3.</text>
</comment>
<dbReference type="RefSeq" id="WP_133587795.1">
    <property type="nucleotide sequence ID" value="NZ_CP037953.1"/>
</dbReference>
<dbReference type="PANTHER" id="PTHR43808:SF31">
    <property type="entry name" value="N-ACETYL-L-CITRULLINE DEACETYLASE"/>
    <property type="match status" value="1"/>
</dbReference>
<feature type="binding site" evidence="15">
    <location>
        <position position="350"/>
    </location>
    <ligand>
        <name>Zn(2+)</name>
        <dbReference type="ChEBI" id="CHEBI:29105"/>
        <label>2</label>
    </ligand>
</feature>
<evidence type="ECO:0000256" key="7">
    <source>
        <dbReference type="ARBA" id="ARBA00022723"/>
    </source>
</evidence>
<keyword evidence="18" id="KW-1185">Reference proteome</keyword>
<feature type="binding site" evidence="15">
    <location>
        <position position="69"/>
    </location>
    <ligand>
        <name>Zn(2+)</name>
        <dbReference type="ChEBI" id="CHEBI:29105"/>
        <label>1</label>
    </ligand>
</feature>
<dbReference type="NCBIfam" id="TIGR01246">
    <property type="entry name" value="dapE_proteo"/>
    <property type="match status" value="1"/>
</dbReference>
<gene>
    <name evidence="15" type="primary">dapE</name>
    <name evidence="17" type="ORF">EV696_102227</name>
</gene>
<dbReference type="AlphaFoldDB" id="A0A4R6UY74"/>
<evidence type="ECO:0000256" key="9">
    <source>
        <dbReference type="ARBA" id="ARBA00022833"/>
    </source>
</evidence>
<evidence type="ECO:0000256" key="12">
    <source>
        <dbReference type="ARBA" id="ARBA00023285"/>
    </source>
</evidence>
<dbReference type="InterPro" id="IPR050072">
    <property type="entry name" value="Peptidase_M20A"/>
</dbReference>
<dbReference type="Proteomes" id="UP000295375">
    <property type="component" value="Unassembled WGS sequence"/>
</dbReference>
<evidence type="ECO:0000256" key="13">
    <source>
        <dbReference type="ARBA" id="ARBA00031891"/>
    </source>
</evidence>
<keyword evidence="6 15" id="KW-0028">Amino-acid biosynthesis</keyword>
<evidence type="ECO:0000256" key="10">
    <source>
        <dbReference type="ARBA" id="ARBA00022915"/>
    </source>
</evidence>
<dbReference type="Pfam" id="PF01546">
    <property type="entry name" value="Peptidase_M20"/>
    <property type="match status" value="1"/>
</dbReference>
<evidence type="ECO:0000256" key="5">
    <source>
        <dbReference type="ARBA" id="ARBA00022391"/>
    </source>
</evidence>
<keyword evidence="12 15" id="KW-0170">Cobalt</keyword>
<evidence type="ECO:0000256" key="1">
    <source>
        <dbReference type="ARBA" id="ARBA00005130"/>
    </source>
</evidence>
<feature type="binding site" evidence="15">
    <location>
        <position position="102"/>
    </location>
    <ligand>
        <name>Zn(2+)</name>
        <dbReference type="ChEBI" id="CHEBI:29105"/>
        <label>1</label>
    </ligand>
</feature>
<evidence type="ECO:0000313" key="18">
    <source>
        <dbReference type="Proteomes" id="UP000295375"/>
    </source>
</evidence>
<evidence type="ECO:0000256" key="6">
    <source>
        <dbReference type="ARBA" id="ARBA00022605"/>
    </source>
</evidence>
<dbReference type="FunFam" id="3.40.630.10:FF:000005">
    <property type="entry name" value="Succinyl-diaminopimelate desuccinylase"/>
    <property type="match status" value="1"/>
</dbReference>
<evidence type="ECO:0000313" key="17">
    <source>
        <dbReference type="EMBL" id="TDQ50545.1"/>
    </source>
</evidence>
<dbReference type="InterPro" id="IPR002933">
    <property type="entry name" value="Peptidase_M20"/>
</dbReference>
<dbReference type="NCBIfam" id="NF009557">
    <property type="entry name" value="PRK13009.1"/>
    <property type="match status" value="1"/>
</dbReference>
<evidence type="ECO:0000256" key="3">
    <source>
        <dbReference type="ARBA" id="ARBA00011738"/>
    </source>
</evidence>
<keyword evidence="10 15" id="KW-0220">Diaminopimelate biosynthesis</keyword>
<dbReference type="SUPFAM" id="SSF55031">
    <property type="entry name" value="Bacterial exopeptidase dimerisation domain"/>
    <property type="match status" value="1"/>
</dbReference>
<feature type="binding site" evidence="15">
    <location>
        <position position="137"/>
    </location>
    <ligand>
        <name>Zn(2+)</name>
        <dbReference type="ChEBI" id="CHEBI:29105"/>
        <label>2</label>
    </ligand>
</feature>
<comment type="subunit">
    <text evidence="3 15">Homodimer.</text>
</comment>
<evidence type="ECO:0000256" key="14">
    <source>
        <dbReference type="ARBA" id="ARBA00051301"/>
    </source>
</evidence>
<evidence type="ECO:0000256" key="15">
    <source>
        <dbReference type="HAMAP-Rule" id="MF_01690"/>
    </source>
</evidence>
<comment type="cofactor">
    <cofactor evidence="15">
        <name>Zn(2+)</name>
        <dbReference type="ChEBI" id="CHEBI:29105"/>
    </cofactor>
    <cofactor evidence="15">
        <name>Co(2+)</name>
        <dbReference type="ChEBI" id="CHEBI:48828"/>
    </cofactor>
    <text evidence="15">Binds 2 Zn(2+) or Co(2+) ions per subunit.</text>
</comment>
<dbReference type="Pfam" id="PF07687">
    <property type="entry name" value="M20_dimer"/>
    <property type="match status" value="1"/>
</dbReference>
<accession>A0A4R6UY74</accession>
<dbReference type="SUPFAM" id="SSF53187">
    <property type="entry name" value="Zn-dependent exopeptidases"/>
    <property type="match status" value="1"/>
</dbReference>
<keyword evidence="9 15" id="KW-0862">Zinc</keyword>
<comment type="function">
    <text evidence="15">Catalyzes the hydrolysis of N-succinyl-L,L-diaminopimelic acid (SDAP), forming succinate and LL-2,6-diaminopimelate (DAP), an intermediate involved in the bacterial biosynthesis of lysine and meso-diaminopimelic acid, an essential component of bacterial cell walls.</text>
</comment>
<dbReference type="GO" id="GO:0019877">
    <property type="term" value="P:diaminopimelate biosynthetic process"/>
    <property type="evidence" value="ECO:0007669"/>
    <property type="project" value="UniProtKB-UniRule"/>
</dbReference>
<name>A0A4R6UY74_9GAMM</name>
<evidence type="ECO:0000256" key="2">
    <source>
        <dbReference type="ARBA" id="ARBA00006746"/>
    </source>
</evidence>
<feature type="active site" description="Proton acceptor" evidence="15">
    <location>
        <position position="136"/>
    </location>
</feature>
<dbReference type="GO" id="GO:0008270">
    <property type="term" value="F:zinc ion binding"/>
    <property type="evidence" value="ECO:0007669"/>
    <property type="project" value="UniProtKB-UniRule"/>
</dbReference>
<dbReference type="InterPro" id="IPR036264">
    <property type="entry name" value="Bact_exopeptidase_dim_dom"/>
</dbReference>
<feature type="binding site" evidence="15">
    <location>
        <position position="165"/>
    </location>
    <ligand>
        <name>Zn(2+)</name>
        <dbReference type="ChEBI" id="CHEBI:29105"/>
        <label>1</label>
    </ligand>
</feature>
<keyword evidence="8 15" id="KW-0378">Hydrolase</keyword>
<sequence length="377" mass="41705">MSAPHPALTLTEELIRRPSVSPEDAGCQILIAEHLARLGFHNEPMFFIDTNNLWSVHGSEGPLFVFAGHTDVVPPGPLEKWTTPPFEPHYREGYLFGRGAADMKGSIAAFIVALEQFLQKHPNPKGRIALLITSDEEDKWVNGTVRVVETLMQRGEKLDWCLVGEPSSSERLGDVIKIGRRGSLTGNLIVHGKQGHVAYPQRAVNAIHQALPALDELAQIEWDQGNEHFPPTSLQITRVNGGHANNVIPGEVKVEFNLRFCTEQTADGIQQRVQHLCHRHKLDHQLDWTLSGDPFLTEGGALLDATREAIREVCGIETDATTTGGTSDGRFIAKTGAQVLELGPCNTTIHQINECVRVEELIQLTSLYERILEKLLT</sequence>
<protein>
    <recommendedName>
        <fullName evidence="5 15">Succinyl-diaminopimelate desuccinylase</fullName>
        <shortName evidence="15">SDAP desuccinylase</shortName>
        <ecNumber evidence="4 15">3.5.1.18</ecNumber>
    </recommendedName>
    <alternativeName>
        <fullName evidence="13 15">N-succinyl-LL-2,6-diaminoheptanedioate amidohydrolase</fullName>
    </alternativeName>
</protein>
<dbReference type="InterPro" id="IPR005941">
    <property type="entry name" value="DapE_proteobac"/>
</dbReference>
<dbReference type="PANTHER" id="PTHR43808">
    <property type="entry name" value="ACETYLORNITHINE DEACETYLASE"/>
    <property type="match status" value="1"/>
</dbReference>
<evidence type="ECO:0000256" key="4">
    <source>
        <dbReference type="ARBA" id="ARBA00011921"/>
    </source>
</evidence>
<feature type="domain" description="Peptidase M20 dimerisation" evidence="16">
    <location>
        <begin position="178"/>
        <end position="282"/>
    </location>
</feature>
<dbReference type="OrthoDB" id="9809784at2"/>
<keyword evidence="11 15" id="KW-0457">Lysine biosynthesis</keyword>
<dbReference type="Gene3D" id="3.30.70.360">
    <property type="match status" value="1"/>
</dbReference>
<dbReference type="EC" id="3.5.1.18" evidence="4 15"/>
<dbReference type="GO" id="GO:0009089">
    <property type="term" value="P:lysine biosynthetic process via diaminopimelate"/>
    <property type="evidence" value="ECO:0007669"/>
    <property type="project" value="UniProtKB-UniRule"/>
</dbReference>
<dbReference type="UniPathway" id="UPA00034">
    <property type="reaction ID" value="UER00021"/>
</dbReference>
<dbReference type="GO" id="GO:0009014">
    <property type="term" value="F:succinyl-diaminopimelate desuccinylase activity"/>
    <property type="evidence" value="ECO:0007669"/>
    <property type="project" value="UniProtKB-UniRule"/>
</dbReference>
<comment type="caution">
    <text evidence="17">The sequence shown here is derived from an EMBL/GenBank/DDBJ whole genome shotgun (WGS) entry which is preliminary data.</text>
</comment>
<reference evidence="17 18" key="1">
    <citation type="submission" date="2019-03" db="EMBL/GenBank/DDBJ databases">
        <title>Genomic Encyclopedia of Type Strains, Phase IV (KMG-IV): sequencing the most valuable type-strain genomes for metagenomic binning, comparative biology and taxonomic classification.</title>
        <authorList>
            <person name="Goeker M."/>
        </authorList>
    </citation>
    <scope>NUCLEOTIDE SEQUENCE [LARGE SCALE GENOMIC DNA]</scope>
    <source>
        <strain evidence="17 18">DSM 103792</strain>
    </source>
</reference>
<evidence type="ECO:0000259" key="16">
    <source>
        <dbReference type="Pfam" id="PF07687"/>
    </source>
</evidence>
<comment type="similarity">
    <text evidence="2 15">Belongs to the peptidase M20A family. DapE subfamily.</text>
</comment>
<comment type="catalytic activity">
    <reaction evidence="14 15">
        <text>N-succinyl-(2S,6S)-2,6-diaminopimelate + H2O = (2S,6S)-2,6-diaminopimelate + succinate</text>
        <dbReference type="Rhea" id="RHEA:22608"/>
        <dbReference type="ChEBI" id="CHEBI:15377"/>
        <dbReference type="ChEBI" id="CHEBI:30031"/>
        <dbReference type="ChEBI" id="CHEBI:57609"/>
        <dbReference type="ChEBI" id="CHEBI:58087"/>
        <dbReference type="EC" id="3.5.1.18"/>
    </reaction>
</comment>
<evidence type="ECO:0000256" key="8">
    <source>
        <dbReference type="ARBA" id="ARBA00022801"/>
    </source>
</evidence>
<dbReference type="EMBL" id="SNYM01000002">
    <property type="protein sequence ID" value="TDQ50545.1"/>
    <property type="molecule type" value="Genomic_DNA"/>
</dbReference>
<dbReference type="GO" id="GO:0008777">
    <property type="term" value="F:acetylornithine deacetylase activity"/>
    <property type="evidence" value="ECO:0007669"/>
    <property type="project" value="TreeGrafter"/>
</dbReference>
<keyword evidence="7 15" id="KW-0479">Metal-binding</keyword>